<dbReference type="Proteomes" id="UP000238479">
    <property type="component" value="Chromosome 5"/>
</dbReference>
<gene>
    <name evidence="2" type="ORF">RchiOBHm_Chr5g0034011</name>
</gene>
<keyword evidence="1" id="KW-0812">Transmembrane</keyword>
<keyword evidence="1" id="KW-1133">Transmembrane helix</keyword>
<evidence type="ECO:0000313" key="2">
    <source>
        <dbReference type="EMBL" id="PRQ31305.1"/>
    </source>
</evidence>
<dbReference type="EMBL" id="PDCK01000043">
    <property type="protein sequence ID" value="PRQ31305.1"/>
    <property type="molecule type" value="Genomic_DNA"/>
</dbReference>
<dbReference type="Gramene" id="PRQ31305">
    <property type="protein sequence ID" value="PRQ31305"/>
    <property type="gene ID" value="RchiOBHm_Chr5g0034011"/>
</dbReference>
<reference evidence="2 3" key="1">
    <citation type="journal article" date="2018" name="Nat. Genet.">
        <title>The Rosa genome provides new insights in the design of modern roses.</title>
        <authorList>
            <person name="Bendahmane M."/>
        </authorList>
    </citation>
    <scope>NUCLEOTIDE SEQUENCE [LARGE SCALE GENOMIC DNA]</scope>
    <source>
        <strain evidence="3">cv. Old Blush</strain>
    </source>
</reference>
<dbReference type="AlphaFoldDB" id="A0A2P6QAT8"/>
<sequence length="143" mass="16112">MSFVLLPLSISLYHLQPLSPLLFGAFTQLFGAFPLLFGTFTFDTRRSSPCNYLWYLRISSSHGSLILSRWLLISGCSVTIRGMHLVQLGRSFGSLWHVLVAGFLGLFVSLFDAFSASWMLDLGMLLYWSSCVVCVCFSQFYLV</sequence>
<accession>A0A2P6QAT8</accession>
<feature type="transmembrane region" description="Helical" evidence="1">
    <location>
        <begin position="125"/>
        <end position="142"/>
    </location>
</feature>
<name>A0A2P6QAT8_ROSCH</name>
<comment type="caution">
    <text evidence="2">The sequence shown here is derived from an EMBL/GenBank/DDBJ whole genome shotgun (WGS) entry which is preliminary data.</text>
</comment>
<feature type="transmembrane region" description="Helical" evidence="1">
    <location>
        <begin position="20"/>
        <end position="42"/>
    </location>
</feature>
<proteinExistence type="predicted"/>
<protein>
    <submittedName>
        <fullName evidence="2">Uncharacterized protein</fullName>
    </submittedName>
</protein>
<feature type="transmembrane region" description="Helical" evidence="1">
    <location>
        <begin position="93"/>
        <end position="113"/>
    </location>
</feature>
<organism evidence="2 3">
    <name type="scientific">Rosa chinensis</name>
    <name type="common">China rose</name>
    <dbReference type="NCBI Taxonomy" id="74649"/>
    <lineage>
        <taxon>Eukaryota</taxon>
        <taxon>Viridiplantae</taxon>
        <taxon>Streptophyta</taxon>
        <taxon>Embryophyta</taxon>
        <taxon>Tracheophyta</taxon>
        <taxon>Spermatophyta</taxon>
        <taxon>Magnoliopsida</taxon>
        <taxon>eudicotyledons</taxon>
        <taxon>Gunneridae</taxon>
        <taxon>Pentapetalae</taxon>
        <taxon>rosids</taxon>
        <taxon>fabids</taxon>
        <taxon>Rosales</taxon>
        <taxon>Rosaceae</taxon>
        <taxon>Rosoideae</taxon>
        <taxon>Rosoideae incertae sedis</taxon>
        <taxon>Rosa</taxon>
    </lineage>
</organism>
<keyword evidence="1" id="KW-0472">Membrane</keyword>
<evidence type="ECO:0000256" key="1">
    <source>
        <dbReference type="SAM" id="Phobius"/>
    </source>
</evidence>
<keyword evidence="3" id="KW-1185">Reference proteome</keyword>
<evidence type="ECO:0000313" key="3">
    <source>
        <dbReference type="Proteomes" id="UP000238479"/>
    </source>
</evidence>